<comment type="caution">
    <text evidence="4">The sequence shown here is derived from an EMBL/GenBank/DDBJ whole genome shotgun (WGS) entry which is preliminary data.</text>
</comment>
<organism evidence="4 5">
    <name type="scientific">Rhamnella rubrinervis</name>
    <dbReference type="NCBI Taxonomy" id="2594499"/>
    <lineage>
        <taxon>Eukaryota</taxon>
        <taxon>Viridiplantae</taxon>
        <taxon>Streptophyta</taxon>
        <taxon>Embryophyta</taxon>
        <taxon>Tracheophyta</taxon>
        <taxon>Spermatophyta</taxon>
        <taxon>Magnoliopsida</taxon>
        <taxon>eudicotyledons</taxon>
        <taxon>Gunneridae</taxon>
        <taxon>Pentapetalae</taxon>
        <taxon>rosids</taxon>
        <taxon>fabids</taxon>
        <taxon>Rosales</taxon>
        <taxon>Rhamnaceae</taxon>
        <taxon>rhamnoid group</taxon>
        <taxon>Rhamneae</taxon>
        <taxon>Rhamnella</taxon>
    </lineage>
</organism>
<dbReference type="EMBL" id="VOIH02000008">
    <property type="protein sequence ID" value="KAF3440435.1"/>
    <property type="molecule type" value="Genomic_DNA"/>
</dbReference>
<keyword evidence="5" id="KW-1185">Reference proteome</keyword>
<comment type="similarity">
    <text evidence="1">Belongs to the plant acyltransferase family.</text>
</comment>
<reference evidence="4" key="1">
    <citation type="submission" date="2020-03" db="EMBL/GenBank/DDBJ databases">
        <title>A high-quality chromosome-level genome assembly of a woody plant with both climbing and erect habits, Rhamnella rubrinervis.</title>
        <authorList>
            <person name="Lu Z."/>
            <person name="Yang Y."/>
            <person name="Zhu X."/>
            <person name="Sun Y."/>
        </authorList>
    </citation>
    <scope>NUCLEOTIDE SEQUENCE</scope>
    <source>
        <strain evidence="4">BYM</strain>
        <tissue evidence="4">Leaf</tissue>
    </source>
</reference>
<evidence type="ECO:0000313" key="4">
    <source>
        <dbReference type="EMBL" id="KAF3440435.1"/>
    </source>
</evidence>
<name>A0A8K0DZW4_9ROSA</name>
<evidence type="ECO:0000313" key="5">
    <source>
        <dbReference type="Proteomes" id="UP000796880"/>
    </source>
</evidence>
<evidence type="ECO:0000256" key="3">
    <source>
        <dbReference type="ARBA" id="ARBA00023315"/>
    </source>
</evidence>
<dbReference type="Gene3D" id="3.30.559.10">
    <property type="entry name" value="Chloramphenicol acetyltransferase-like domain"/>
    <property type="match status" value="2"/>
</dbReference>
<dbReference type="GO" id="GO:0016746">
    <property type="term" value="F:acyltransferase activity"/>
    <property type="evidence" value="ECO:0007669"/>
    <property type="project" value="UniProtKB-KW"/>
</dbReference>
<evidence type="ECO:0000256" key="2">
    <source>
        <dbReference type="ARBA" id="ARBA00022679"/>
    </source>
</evidence>
<gene>
    <name evidence="4" type="ORF">FNV43_RR18719</name>
</gene>
<sequence>MKIEVFHRETIQPSSPTPHHLRSFKLCLMDQHAGVMYTSIVLFYPNSNVDGNVNLAAERSQLLKKTLSETLTHFYPLAGRIRSNLYVECNDEGAEFVEARINCSISKILENPDVERLKEFLPIDIASKEAETGPLLRVQATSFECGGMAIGVSMSHKVSDAASLCTFIKSWSSIALGGSNDLLYLPEFVGASLIFPPREHLGNSSESKSGATFKLVRNKCSTRRFVFDAPMIAALQRKAASESVKKPTRVEAVSALIWKCAMEASSATKGPTRPSTLMQCVNIRSSVLPALPESFLGNLIDFFAVKVEGSGFDKKDNLQELVALLRKGIQGFKEEYDKGGEMDEVIAKKLVGFVKLPRTEGLDNYNFTSLCRFPLYKADFGWGKPRWVSYASVEIKNVILLISTRDETGIEAWLILEEEDMALVEKNQELLAFATLNPSAM</sequence>
<accession>A0A8K0DZW4</accession>
<dbReference type="AlphaFoldDB" id="A0A8K0DZW4"/>
<proteinExistence type="inferred from homology"/>
<dbReference type="Pfam" id="PF02458">
    <property type="entry name" value="Transferase"/>
    <property type="match status" value="1"/>
</dbReference>
<evidence type="ECO:0000256" key="1">
    <source>
        <dbReference type="ARBA" id="ARBA00009861"/>
    </source>
</evidence>
<protein>
    <recommendedName>
        <fullName evidence="6">BAHD acyltransferase</fullName>
    </recommendedName>
</protein>
<dbReference type="OrthoDB" id="1149815at2759"/>
<keyword evidence="3" id="KW-0012">Acyltransferase</keyword>
<dbReference type="InterPro" id="IPR023213">
    <property type="entry name" value="CAT-like_dom_sf"/>
</dbReference>
<dbReference type="Proteomes" id="UP000796880">
    <property type="component" value="Unassembled WGS sequence"/>
</dbReference>
<dbReference type="PANTHER" id="PTHR31623">
    <property type="entry name" value="F21J9.9"/>
    <property type="match status" value="1"/>
</dbReference>
<keyword evidence="2" id="KW-0808">Transferase</keyword>
<evidence type="ECO:0008006" key="6">
    <source>
        <dbReference type="Google" id="ProtNLM"/>
    </source>
</evidence>
<dbReference type="PANTHER" id="PTHR31623:SF122">
    <property type="entry name" value="HXXXD-TYPE ACYL-TRANSFERASE FAMILY PROTEIN"/>
    <property type="match status" value="1"/>
</dbReference>